<gene>
    <name evidence="1" type="ORF">HC248_00303</name>
</gene>
<accession>A0A6H2H5B5</accession>
<dbReference type="AlphaFoldDB" id="A0A6H2H5B5"/>
<dbReference type="InterPro" id="IPR018724">
    <property type="entry name" value="2OG-Fe_dioxygenase"/>
</dbReference>
<dbReference type="Gene3D" id="2.60.120.620">
    <property type="entry name" value="q2cbj1_9rhob like domain"/>
    <property type="match status" value="1"/>
</dbReference>
<evidence type="ECO:0000313" key="1">
    <source>
        <dbReference type="EMBL" id="QJC55040.1"/>
    </source>
</evidence>
<proteinExistence type="predicted"/>
<dbReference type="Pfam" id="PF10014">
    <property type="entry name" value="2OG-Fe_Oxy_2"/>
    <property type="match status" value="1"/>
</dbReference>
<sequence length="258" mass="28819">MAENNQMFNLATAPKPAAQALLQDGLCLLQANELITTLALDAPWSSDWGRLSSAWDRLTPDAHLRDGGHYRQRRHSCFIQDLTTQQLSQVAHRAHWQPTDYNALHGGYERLFEPMESTLAQSDAWTTLLSNLGQLFARVKPAAKWFIEAHQFRIDTTDGVGRPTPEGAHRDGVDFVVVMLVNRRGVKGGETRVFDANGPHGMRFLMQQPLTALLLDDARVIHETTPIQPADGEAPGGYRDTLVLTYRQTGFQAPRIQV</sequence>
<keyword evidence="2" id="KW-1185">Reference proteome</keyword>
<evidence type="ECO:0000313" key="2">
    <source>
        <dbReference type="Proteomes" id="UP000502041"/>
    </source>
</evidence>
<reference evidence="1 2" key="1">
    <citation type="submission" date="2020-04" db="EMBL/GenBank/DDBJ databases">
        <title>Complete genome of a Psychrophilic, Marine, Gas Vacuolate Bacterium Polaromonas vacuolata KCTC 22033T.</title>
        <authorList>
            <person name="Hwang K."/>
            <person name="Kim K.M."/>
        </authorList>
    </citation>
    <scope>NUCLEOTIDE SEQUENCE [LARGE SCALE GENOMIC DNA]</scope>
    <source>
        <strain evidence="1 2">KCTC 22033</strain>
    </source>
</reference>
<dbReference type="EMBL" id="CP051461">
    <property type="protein sequence ID" value="QJC55040.1"/>
    <property type="molecule type" value="Genomic_DNA"/>
</dbReference>
<evidence type="ECO:0008006" key="3">
    <source>
        <dbReference type="Google" id="ProtNLM"/>
    </source>
</evidence>
<name>A0A6H2H5B5_9BURK</name>
<protein>
    <recommendedName>
        <fullName evidence="3">2OG-Fe dioxygenase family protein</fullName>
    </recommendedName>
</protein>
<dbReference type="GO" id="GO:0051213">
    <property type="term" value="F:dioxygenase activity"/>
    <property type="evidence" value="ECO:0007669"/>
    <property type="project" value="InterPro"/>
</dbReference>
<organism evidence="1 2">
    <name type="scientific">Polaromonas vacuolata</name>
    <dbReference type="NCBI Taxonomy" id="37448"/>
    <lineage>
        <taxon>Bacteria</taxon>
        <taxon>Pseudomonadati</taxon>
        <taxon>Pseudomonadota</taxon>
        <taxon>Betaproteobacteria</taxon>
        <taxon>Burkholderiales</taxon>
        <taxon>Comamonadaceae</taxon>
        <taxon>Polaromonas</taxon>
    </lineage>
</organism>
<dbReference type="Proteomes" id="UP000502041">
    <property type="component" value="Chromosome"/>
</dbReference>
<dbReference type="KEGG" id="pvac:HC248_00303"/>